<dbReference type="SMART" id="SM00513">
    <property type="entry name" value="SAP"/>
    <property type="match status" value="1"/>
</dbReference>
<dbReference type="PROSITE" id="PS50800">
    <property type="entry name" value="SAP"/>
    <property type="match status" value="1"/>
</dbReference>
<dbReference type="InterPro" id="IPR003034">
    <property type="entry name" value="SAP_dom"/>
</dbReference>
<dbReference type="Gene3D" id="1.10.720.30">
    <property type="entry name" value="SAP domain"/>
    <property type="match status" value="1"/>
</dbReference>
<comment type="caution">
    <text evidence="3">The sequence shown here is derived from an EMBL/GenBank/DDBJ whole genome shotgun (WGS) entry which is preliminary data.</text>
</comment>
<dbReference type="Proteomes" id="UP000626109">
    <property type="component" value="Unassembled WGS sequence"/>
</dbReference>
<sequence length="143" mass="14356">AMLKREEAMAKAAKLRAQIEEEDAAPAPASPAPAAPEPAKAAPAKPAAEKSTPAKPSPAKPASATSKSKAAAETSEPKVKAAPKAAAKSAAKAAVPGGKLPSEEEAKALKVTELKETLKSVGLKVGGAKAELLQRLLDHIGSK</sequence>
<accession>A0A813JW78</accession>
<protein>
    <recommendedName>
        <fullName evidence="2">SAP domain-containing protein</fullName>
    </recommendedName>
</protein>
<dbReference type="SUPFAM" id="SSF68906">
    <property type="entry name" value="SAP domain"/>
    <property type="match status" value="1"/>
</dbReference>
<evidence type="ECO:0000256" key="1">
    <source>
        <dbReference type="SAM" id="MobiDB-lite"/>
    </source>
</evidence>
<feature type="region of interest" description="Disordered" evidence="1">
    <location>
        <begin position="1"/>
        <end position="102"/>
    </location>
</feature>
<dbReference type="EMBL" id="CAJNNW010026474">
    <property type="protein sequence ID" value="CAE8685717.1"/>
    <property type="molecule type" value="Genomic_DNA"/>
</dbReference>
<evidence type="ECO:0000313" key="4">
    <source>
        <dbReference type="Proteomes" id="UP000626109"/>
    </source>
</evidence>
<proteinExistence type="predicted"/>
<feature type="non-terminal residue" evidence="3">
    <location>
        <position position="143"/>
    </location>
</feature>
<feature type="compositionally biased region" description="Low complexity" evidence="1">
    <location>
        <begin position="60"/>
        <end position="99"/>
    </location>
</feature>
<dbReference type="AlphaFoldDB" id="A0A813JW78"/>
<feature type="compositionally biased region" description="Low complexity" evidence="1">
    <location>
        <begin position="37"/>
        <end position="54"/>
    </location>
</feature>
<gene>
    <name evidence="3" type="ORF">PGLA2088_LOCUS24615</name>
</gene>
<evidence type="ECO:0000313" key="3">
    <source>
        <dbReference type="EMBL" id="CAE8685717.1"/>
    </source>
</evidence>
<dbReference type="InterPro" id="IPR036361">
    <property type="entry name" value="SAP_dom_sf"/>
</dbReference>
<reference evidence="3" key="1">
    <citation type="submission" date="2021-02" db="EMBL/GenBank/DDBJ databases">
        <authorList>
            <person name="Dougan E. K."/>
            <person name="Rhodes N."/>
            <person name="Thang M."/>
            <person name="Chan C."/>
        </authorList>
    </citation>
    <scope>NUCLEOTIDE SEQUENCE</scope>
</reference>
<organism evidence="3 4">
    <name type="scientific">Polarella glacialis</name>
    <name type="common">Dinoflagellate</name>
    <dbReference type="NCBI Taxonomy" id="89957"/>
    <lineage>
        <taxon>Eukaryota</taxon>
        <taxon>Sar</taxon>
        <taxon>Alveolata</taxon>
        <taxon>Dinophyceae</taxon>
        <taxon>Suessiales</taxon>
        <taxon>Suessiaceae</taxon>
        <taxon>Polarella</taxon>
    </lineage>
</organism>
<name>A0A813JW78_POLGL</name>
<feature type="domain" description="SAP" evidence="2">
    <location>
        <begin position="106"/>
        <end position="140"/>
    </location>
</feature>
<dbReference type="Pfam" id="PF02037">
    <property type="entry name" value="SAP"/>
    <property type="match status" value="1"/>
</dbReference>
<evidence type="ECO:0000259" key="2">
    <source>
        <dbReference type="PROSITE" id="PS50800"/>
    </source>
</evidence>